<dbReference type="Gene3D" id="2.10.260.10">
    <property type="match status" value="1"/>
</dbReference>
<evidence type="ECO:0000313" key="10">
    <source>
        <dbReference type="Proteomes" id="UP000198577"/>
    </source>
</evidence>
<keyword evidence="5" id="KW-0010">Activator</keyword>
<dbReference type="OrthoDB" id="9782993at2"/>
<dbReference type="InterPro" id="IPR014213">
    <property type="entry name" value="SpoVT"/>
</dbReference>
<dbReference type="NCBIfam" id="TIGR01439">
    <property type="entry name" value="lp_hng_hel_AbrB"/>
    <property type="match status" value="1"/>
</dbReference>
<organism evidence="9 10">
    <name type="scientific">Caldicoprobacter faecalis</name>
    <dbReference type="NCBI Taxonomy" id="937334"/>
    <lineage>
        <taxon>Bacteria</taxon>
        <taxon>Bacillati</taxon>
        <taxon>Bacillota</taxon>
        <taxon>Clostridia</taxon>
        <taxon>Caldicoprobacterales</taxon>
        <taxon>Caldicoprobacteraceae</taxon>
        <taxon>Caldicoprobacter</taxon>
    </lineage>
</organism>
<evidence type="ECO:0000256" key="3">
    <source>
        <dbReference type="ARBA" id="ARBA00023015"/>
    </source>
</evidence>
<dbReference type="RefSeq" id="WP_025748149.1">
    <property type="nucleotide sequence ID" value="NZ_FOXR01000024.1"/>
</dbReference>
<dbReference type="PANTHER" id="PTHR36432">
    <property type="match status" value="1"/>
</dbReference>
<keyword evidence="10" id="KW-1185">Reference proteome</keyword>
<evidence type="ECO:0000256" key="5">
    <source>
        <dbReference type="ARBA" id="ARBA00023159"/>
    </source>
</evidence>
<sequence>MKATGIVRRIDELGRVVIPKEIRRTLRIREGDPLEIYTDEEGEVILKKYSPIEDLSDFADEYVESLHKILGHIACVADKDVIVAVAGIPQARFKKEKISEDLERIINEKKMVLANRANKDTIYPLLEREGGQTEYTAQVIVPIVSEGESVGAVILLSKEPNVTMGDTEMKIAQAAAAFIGKQMEQ</sequence>
<keyword evidence="2" id="KW-0749">Sporulation</keyword>
<dbReference type="SUPFAM" id="SSF55781">
    <property type="entry name" value="GAF domain-like"/>
    <property type="match status" value="1"/>
</dbReference>
<keyword evidence="4 7" id="KW-0238">DNA-binding</keyword>
<dbReference type="InterPro" id="IPR052731">
    <property type="entry name" value="B_subtilis_Trans_State_Reg"/>
</dbReference>
<dbReference type="PIRSF" id="PIRSF026579">
    <property type="entry name" value="Spore_V_T"/>
    <property type="match status" value="1"/>
</dbReference>
<dbReference type="InterPro" id="IPR037914">
    <property type="entry name" value="SpoVT-AbrB_sf"/>
</dbReference>
<evidence type="ECO:0000256" key="7">
    <source>
        <dbReference type="PROSITE-ProRule" id="PRU01076"/>
    </source>
</evidence>
<dbReference type="NCBIfam" id="TIGR02851">
    <property type="entry name" value="spore_V_T"/>
    <property type="match status" value="1"/>
</dbReference>
<evidence type="ECO:0000313" key="9">
    <source>
        <dbReference type="EMBL" id="SFQ29216.1"/>
    </source>
</evidence>
<protein>
    <submittedName>
        <fullName evidence="9">AbrB family transcriptional regulator, stage V sporulation protein T</fullName>
    </submittedName>
</protein>
<evidence type="ECO:0000256" key="6">
    <source>
        <dbReference type="ARBA" id="ARBA00023163"/>
    </source>
</evidence>
<gene>
    <name evidence="9" type="ORF">SAMN05444406_12412</name>
</gene>
<dbReference type="GO" id="GO:0003677">
    <property type="term" value="F:DNA binding"/>
    <property type="evidence" value="ECO:0007669"/>
    <property type="project" value="UniProtKB-UniRule"/>
</dbReference>
<keyword evidence="3" id="KW-0805">Transcription regulation</keyword>
<dbReference type="EMBL" id="FOXR01000024">
    <property type="protein sequence ID" value="SFQ29216.1"/>
    <property type="molecule type" value="Genomic_DNA"/>
</dbReference>
<dbReference type="GO" id="GO:0030435">
    <property type="term" value="P:sporulation resulting in formation of a cellular spore"/>
    <property type="evidence" value="ECO:0007669"/>
    <property type="project" value="UniProtKB-KW"/>
</dbReference>
<dbReference type="AlphaFoldDB" id="A0A1I5XBJ0"/>
<dbReference type="PANTHER" id="PTHR36432:SF1">
    <property type="entry name" value="STAGE V SPORULATION PROTEIN T"/>
    <property type="match status" value="1"/>
</dbReference>
<proteinExistence type="predicted"/>
<dbReference type="STRING" id="937334.SAMN05444406_12412"/>
<evidence type="ECO:0000256" key="1">
    <source>
        <dbReference type="ARBA" id="ARBA00022491"/>
    </source>
</evidence>
<evidence type="ECO:0000256" key="2">
    <source>
        <dbReference type="ARBA" id="ARBA00022969"/>
    </source>
</evidence>
<dbReference type="InterPro" id="IPR029016">
    <property type="entry name" value="GAF-like_dom_sf"/>
</dbReference>
<dbReference type="Proteomes" id="UP000198577">
    <property type="component" value="Unassembled WGS sequence"/>
</dbReference>
<dbReference type="GO" id="GO:0042802">
    <property type="term" value="F:identical protein binding"/>
    <property type="evidence" value="ECO:0007669"/>
    <property type="project" value="UniProtKB-ARBA"/>
</dbReference>
<dbReference type="Pfam" id="PF04014">
    <property type="entry name" value="MazE_antitoxin"/>
    <property type="match status" value="1"/>
</dbReference>
<dbReference type="PROSITE" id="PS51740">
    <property type="entry name" value="SPOVT_ABRB"/>
    <property type="match status" value="1"/>
</dbReference>
<evidence type="ECO:0000256" key="4">
    <source>
        <dbReference type="ARBA" id="ARBA00023125"/>
    </source>
</evidence>
<feature type="domain" description="SpoVT-AbrB" evidence="8">
    <location>
        <begin position="5"/>
        <end position="51"/>
    </location>
</feature>
<reference evidence="9 10" key="1">
    <citation type="submission" date="2016-10" db="EMBL/GenBank/DDBJ databases">
        <authorList>
            <person name="de Groot N.N."/>
        </authorList>
    </citation>
    <scope>NUCLEOTIDE SEQUENCE [LARGE SCALE GENOMIC DNA]</scope>
    <source>
        <strain evidence="9 10">DSM 20678</strain>
    </source>
</reference>
<keyword evidence="1" id="KW-0678">Repressor</keyword>
<dbReference type="SUPFAM" id="SSF89447">
    <property type="entry name" value="AbrB/MazE/MraZ-like"/>
    <property type="match status" value="1"/>
</dbReference>
<accession>A0A1I5XBJ0</accession>
<name>A0A1I5XBJ0_9FIRM</name>
<dbReference type="InterPro" id="IPR007159">
    <property type="entry name" value="SpoVT-AbrB_dom"/>
</dbReference>
<evidence type="ECO:0000259" key="8">
    <source>
        <dbReference type="PROSITE" id="PS51740"/>
    </source>
</evidence>
<dbReference type="SMART" id="SM00966">
    <property type="entry name" value="SpoVT_AbrB"/>
    <property type="match status" value="1"/>
</dbReference>
<dbReference type="Pfam" id="PF15714">
    <property type="entry name" value="SpoVT_C"/>
    <property type="match status" value="1"/>
</dbReference>
<dbReference type="Gene3D" id="3.30.450.40">
    <property type="match status" value="1"/>
</dbReference>
<keyword evidence="6" id="KW-0804">Transcription</keyword>
<dbReference type="FunFam" id="2.10.260.10:FF:000001">
    <property type="entry name" value="Stage V sporulation protein T"/>
    <property type="match status" value="1"/>
</dbReference>